<dbReference type="Gene3D" id="3.40.630.30">
    <property type="match status" value="1"/>
</dbReference>
<dbReference type="Proteomes" id="UP000182248">
    <property type="component" value="Unassembled WGS sequence"/>
</dbReference>
<gene>
    <name evidence="2" type="ORF">SAMN02927921_03470</name>
</gene>
<evidence type="ECO:0000313" key="3">
    <source>
        <dbReference type="Proteomes" id="UP000182248"/>
    </source>
</evidence>
<dbReference type="RefSeq" id="WP_072318732.1">
    <property type="nucleotide sequence ID" value="NZ_FPJE01000024.1"/>
</dbReference>
<keyword evidence="3" id="KW-1185">Reference proteome</keyword>
<dbReference type="Pfam" id="PF00583">
    <property type="entry name" value="Acetyltransf_1"/>
    <property type="match status" value="1"/>
</dbReference>
<dbReference type="PROSITE" id="PS51186">
    <property type="entry name" value="GNAT"/>
    <property type="match status" value="1"/>
</dbReference>
<reference evidence="2 3" key="1">
    <citation type="submission" date="2016-11" db="EMBL/GenBank/DDBJ databases">
        <authorList>
            <person name="Jaros S."/>
            <person name="Januszkiewicz K."/>
            <person name="Wedrychowicz H."/>
        </authorList>
    </citation>
    <scope>NUCLEOTIDE SEQUENCE [LARGE SCALE GENOMIC DNA]</scope>
    <source>
        <strain evidence="2 3">CGMCC 1.12145</strain>
    </source>
</reference>
<keyword evidence="2" id="KW-0689">Ribosomal protein</keyword>
<keyword evidence="2" id="KW-0687">Ribonucleoprotein</keyword>
<dbReference type="GO" id="GO:0016747">
    <property type="term" value="F:acyltransferase activity, transferring groups other than amino-acyl groups"/>
    <property type="evidence" value="ECO:0007669"/>
    <property type="project" value="InterPro"/>
</dbReference>
<dbReference type="InterPro" id="IPR016181">
    <property type="entry name" value="Acyl_CoA_acyltransferase"/>
</dbReference>
<dbReference type="CDD" id="cd04301">
    <property type="entry name" value="NAT_SF"/>
    <property type="match status" value="1"/>
</dbReference>
<dbReference type="OrthoDB" id="758560at2"/>
<dbReference type="GO" id="GO:0005840">
    <property type="term" value="C:ribosome"/>
    <property type="evidence" value="ECO:0007669"/>
    <property type="project" value="UniProtKB-KW"/>
</dbReference>
<dbReference type="InterPro" id="IPR000182">
    <property type="entry name" value="GNAT_dom"/>
</dbReference>
<protein>
    <submittedName>
        <fullName evidence="2">Ribosomal protein S18 acetylase RimI</fullName>
    </submittedName>
</protein>
<evidence type="ECO:0000313" key="2">
    <source>
        <dbReference type="EMBL" id="SFW70638.1"/>
    </source>
</evidence>
<dbReference type="EMBL" id="FPJE01000024">
    <property type="protein sequence ID" value="SFW70638.1"/>
    <property type="molecule type" value="Genomic_DNA"/>
</dbReference>
<organism evidence="2 3">
    <name type="scientific">Sinomicrobium oceani</name>
    <dbReference type="NCBI Taxonomy" id="1150368"/>
    <lineage>
        <taxon>Bacteria</taxon>
        <taxon>Pseudomonadati</taxon>
        <taxon>Bacteroidota</taxon>
        <taxon>Flavobacteriia</taxon>
        <taxon>Flavobacteriales</taxon>
        <taxon>Flavobacteriaceae</taxon>
        <taxon>Sinomicrobium</taxon>
    </lineage>
</organism>
<name>A0A1K1RG42_9FLAO</name>
<evidence type="ECO:0000259" key="1">
    <source>
        <dbReference type="PROSITE" id="PS51186"/>
    </source>
</evidence>
<sequence>MRIEQTIITDISIVEKIYTEAIAYQHHQTGYSWYPFSSSFIKQEIEEKRNFKVVTDEDEIAGVFSVMNVDPIIWNDDKGKEAIYLHRMAILNNYRGKNIAKRVVEWAMIEAFKCKKKFIRIDTWASNKKLITYYQNLGFRLIGKKQLPPKSNLPAHYNNIEVSLFEIKL</sequence>
<dbReference type="AlphaFoldDB" id="A0A1K1RG42"/>
<dbReference type="STRING" id="1150368.SAMN02927921_03470"/>
<dbReference type="SUPFAM" id="SSF55729">
    <property type="entry name" value="Acyl-CoA N-acyltransferases (Nat)"/>
    <property type="match status" value="1"/>
</dbReference>
<feature type="domain" description="N-acetyltransferase" evidence="1">
    <location>
        <begin position="1"/>
        <end position="169"/>
    </location>
</feature>
<accession>A0A1K1RG42</accession>
<proteinExistence type="predicted"/>